<feature type="region of interest" description="Disordered" evidence="9">
    <location>
        <begin position="1101"/>
        <end position="1140"/>
    </location>
</feature>
<evidence type="ECO:0000256" key="8">
    <source>
        <dbReference type="ARBA" id="ARBA00023319"/>
    </source>
</evidence>
<dbReference type="Pfam" id="PF13927">
    <property type="entry name" value="Ig_3"/>
    <property type="match status" value="1"/>
</dbReference>
<dbReference type="OrthoDB" id="10012075at2759"/>
<feature type="compositionally biased region" description="Polar residues" evidence="9">
    <location>
        <begin position="932"/>
        <end position="948"/>
    </location>
</feature>
<evidence type="ECO:0000256" key="4">
    <source>
        <dbReference type="ARBA" id="ARBA00022737"/>
    </source>
</evidence>
<comment type="subcellular location">
    <subcellularLocation>
        <location evidence="1">Cell membrane</location>
    </subcellularLocation>
</comment>
<reference evidence="12 13" key="1">
    <citation type="submission" date="2020-11" db="EMBL/GenBank/DDBJ databases">
        <authorList>
            <person name="Wallbank WR R."/>
            <person name="Pardo Diaz C."/>
            <person name="Kozak K."/>
            <person name="Martin S."/>
            <person name="Jiggins C."/>
            <person name="Moest M."/>
            <person name="Warren A I."/>
            <person name="Generalovic N T."/>
            <person name="Byers J.R.P. K."/>
            <person name="Montejo-Kovacevich G."/>
            <person name="Yen C E."/>
        </authorList>
    </citation>
    <scope>NUCLEOTIDE SEQUENCE [LARGE SCALE GENOMIC DNA]</scope>
</reference>
<evidence type="ECO:0000259" key="11">
    <source>
        <dbReference type="PROSITE" id="PS50835"/>
    </source>
</evidence>
<protein>
    <recommendedName>
        <fullName evidence="11">Ig-like domain-containing protein</fullName>
    </recommendedName>
</protein>
<evidence type="ECO:0000256" key="1">
    <source>
        <dbReference type="ARBA" id="ARBA00004236"/>
    </source>
</evidence>
<evidence type="ECO:0000256" key="2">
    <source>
        <dbReference type="ARBA" id="ARBA00022475"/>
    </source>
</evidence>
<dbReference type="InterPro" id="IPR057074">
    <property type="entry name" value="IR75A_N"/>
</dbReference>
<dbReference type="InterPro" id="IPR007110">
    <property type="entry name" value="Ig-like_dom"/>
</dbReference>
<keyword evidence="5 10" id="KW-0472">Membrane</keyword>
<evidence type="ECO:0000313" key="13">
    <source>
        <dbReference type="Proteomes" id="UP000594454"/>
    </source>
</evidence>
<evidence type="ECO:0000313" key="12">
    <source>
        <dbReference type="EMBL" id="CAD7083463.1"/>
    </source>
</evidence>
<dbReference type="FunFam" id="2.60.40.10:FF:000328">
    <property type="entry name" value="CLUMA_CG000981, isoform A"/>
    <property type="match status" value="1"/>
</dbReference>
<dbReference type="Pfam" id="PF07679">
    <property type="entry name" value="I-set"/>
    <property type="match status" value="1"/>
</dbReference>
<dbReference type="PANTHER" id="PTHR12231:SF247">
    <property type="entry name" value="DPR-INTERACTING PROTEIN DELTA, ISOFORM D"/>
    <property type="match status" value="1"/>
</dbReference>
<keyword evidence="13" id="KW-1185">Reference proteome</keyword>
<dbReference type="InParanoid" id="A0A7R8YS68"/>
<feature type="region of interest" description="Disordered" evidence="9">
    <location>
        <begin position="357"/>
        <end position="387"/>
    </location>
</feature>
<keyword evidence="10" id="KW-0812">Transmembrane</keyword>
<evidence type="ECO:0000256" key="5">
    <source>
        <dbReference type="ARBA" id="ARBA00023136"/>
    </source>
</evidence>
<dbReference type="AlphaFoldDB" id="A0A7R8YS68"/>
<evidence type="ECO:0000256" key="10">
    <source>
        <dbReference type="SAM" id="Phobius"/>
    </source>
</evidence>
<dbReference type="InterPro" id="IPR036179">
    <property type="entry name" value="Ig-like_dom_sf"/>
</dbReference>
<keyword evidence="4" id="KW-0677">Repeat</keyword>
<evidence type="ECO:0000256" key="7">
    <source>
        <dbReference type="ARBA" id="ARBA00023180"/>
    </source>
</evidence>
<keyword evidence="8" id="KW-0393">Immunoglobulin domain</keyword>
<dbReference type="SMART" id="SM00409">
    <property type="entry name" value="IG"/>
    <property type="match status" value="3"/>
</dbReference>
<keyword evidence="6" id="KW-1015">Disulfide bond</keyword>
<organism evidence="12 13">
    <name type="scientific">Hermetia illucens</name>
    <name type="common">Black soldier fly</name>
    <dbReference type="NCBI Taxonomy" id="343691"/>
    <lineage>
        <taxon>Eukaryota</taxon>
        <taxon>Metazoa</taxon>
        <taxon>Ecdysozoa</taxon>
        <taxon>Arthropoda</taxon>
        <taxon>Hexapoda</taxon>
        <taxon>Insecta</taxon>
        <taxon>Pterygota</taxon>
        <taxon>Neoptera</taxon>
        <taxon>Endopterygota</taxon>
        <taxon>Diptera</taxon>
        <taxon>Brachycera</taxon>
        <taxon>Stratiomyomorpha</taxon>
        <taxon>Stratiomyidae</taxon>
        <taxon>Hermetiinae</taxon>
        <taxon>Hermetia</taxon>
    </lineage>
</organism>
<dbReference type="Gene3D" id="1.10.287.70">
    <property type="match status" value="1"/>
</dbReference>
<dbReference type="GO" id="GO:0043005">
    <property type="term" value="C:neuron projection"/>
    <property type="evidence" value="ECO:0007669"/>
    <property type="project" value="TreeGrafter"/>
</dbReference>
<feature type="compositionally biased region" description="Low complexity" evidence="9">
    <location>
        <begin position="363"/>
        <end position="378"/>
    </location>
</feature>
<dbReference type="EMBL" id="LR899010">
    <property type="protein sequence ID" value="CAD7083463.1"/>
    <property type="molecule type" value="Genomic_DNA"/>
</dbReference>
<feature type="transmembrane region" description="Helical" evidence="10">
    <location>
        <begin position="1065"/>
        <end position="1085"/>
    </location>
</feature>
<dbReference type="FunCoup" id="A0A7R8YS68">
    <property type="interactions" value="10"/>
</dbReference>
<dbReference type="FunFam" id="2.60.40.10:FF:000376">
    <property type="entry name" value="CLUMA_CG000981, isoform A"/>
    <property type="match status" value="1"/>
</dbReference>
<dbReference type="Proteomes" id="UP000594454">
    <property type="component" value="Chromosome 2"/>
</dbReference>
<sequence length="1140" mass="129552">MTQTMLEKGEVIGSMAQSHGQHAGHRQSPDYLLHYSQRKDEIGSYKCTVAWIHIDRQMILTIHRHVISRIPRYSITYDNSNTWLLHVSQAQQDDRGYYMCQVNTNPMISQVGYLQVVVPPNILDIESTPSSVAVRENQNINMTCRADGFPTPKIIWRREDGEPISEKRRKDKDKEKVLVYDGEVLPLTKVSRNEMGAYLCIATNGVPPSVSKRIILDVEFSPMIWVPNQLVGAPAGTDVTIDCHTEAHPKAIIYWVYNSVMVLPSKKYKTEYAENSYRAHMKLTIRNLQSGDFGNYRCISKNSLGETEGSIRVYEIPLPSSPSKQITHATSDVKENLISRNDTPRVVQPEVVFPMRSESHNTGSASVASSASASSSSGSGPGDRKGAVAIGQSIFDTDYPPKEYGHAAESLGNANNVNIIIIHIHKAGMEREKGYASYEGFFNSSYHWLLIDEDGGEREFRAGAEADCKDYSVNRSRKVDDSRPVDEFEYKRSTERLQYIEFLSKLNISMNTELLFAKRNDRDGIYVLYDIWSPGRQYGGELNVTEVGRFSQHDGLQMYNWFKETTSIVRRMDTKNALIRCMIVITSHMTENFEDYLNHQHNPHLDSMHRFNFNLLSHVRDMFNFSYELALNRHNVLPDTTDTLTNRGKRIHGRNCNLRDFLASILNCRHKSQLAIVLRRFFGKFFYTRKAPHPIATPANATTCFQTKTDYRNFPNNSNNHRKDFRLSRPFCSCKLNDATEGLEDTPRAKDDCSRTSNANEANICAMSNVGKYSKRTTMPATYLQQNRRKDRLSWLNLNGSSNEIAPWGTSRSFQCCILFFIAAICQQGPHYSCHLVSGRVVILSTLLFAFCISQFYSGTIVGTRLMEKPKTMKNIRDLIDSSLEVAIEDILYTHDYFRRTTDPDAIELYRRKISQPVDVERKSDTGWNGRHSINNNKGAASNESQVFTIPPGGRQGGRKMFRGEAVKGVAGVKQRWLSPEKGLELMKAGEQEICALTEIQLFPPQKMVGIVQKGSPLRKMITYGLRRTAETGLMDRQRKLWHSPKPPCVRQIQPINLRVEMETVASALFVLIFGLAASGMILALEVSYDLWQRRSTASKSADIGQEWRRTAEEQHKQRCNHPAASPKDNVGEKDFEFVN</sequence>
<dbReference type="PROSITE" id="PS50835">
    <property type="entry name" value="IG_LIKE"/>
    <property type="match status" value="2"/>
</dbReference>
<dbReference type="SUPFAM" id="SSF48726">
    <property type="entry name" value="Immunoglobulin"/>
    <property type="match status" value="3"/>
</dbReference>
<dbReference type="SMART" id="SM00408">
    <property type="entry name" value="IGc2"/>
    <property type="match status" value="2"/>
</dbReference>
<feature type="compositionally biased region" description="Basic and acidic residues" evidence="9">
    <location>
        <begin position="1130"/>
        <end position="1140"/>
    </location>
</feature>
<dbReference type="InterPro" id="IPR051170">
    <property type="entry name" value="Neural/epithelial_adhesion"/>
</dbReference>
<dbReference type="Gene3D" id="2.60.40.10">
    <property type="entry name" value="Immunoglobulins"/>
    <property type="match status" value="3"/>
</dbReference>
<feature type="compositionally biased region" description="Basic and acidic residues" evidence="9">
    <location>
        <begin position="1106"/>
        <end position="1117"/>
    </location>
</feature>
<dbReference type="InterPro" id="IPR013098">
    <property type="entry name" value="Ig_I-set"/>
</dbReference>
<dbReference type="InterPro" id="IPR003598">
    <property type="entry name" value="Ig_sub2"/>
</dbReference>
<keyword evidence="7" id="KW-0325">Glycoprotein</keyword>
<dbReference type="Pfam" id="PF24576">
    <property type="entry name" value="IR75A_N"/>
    <property type="match status" value="1"/>
</dbReference>
<evidence type="ECO:0000256" key="6">
    <source>
        <dbReference type="ARBA" id="ARBA00023157"/>
    </source>
</evidence>
<dbReference type="GO" id="GO:0005886">
    <property type="term" value="C:plasma membrane"/>
    <property type="evidence" value="ECO:0007669"/>
    <property type="project" value="UniProtKB-SubCell"/>
</dbReference>
<name>A0A7R8YS68_HERIL</name>
<feature type="domain" description="Ig-like" evidence="11">
    <location>
        <begin position="222"/>
        <end position="312"/>
    </location>
</feature>
<dbReference type="PANTHER" id="PTHR12231">
    <property type="entry name" value="CTX-RELATED TYPE I TRANSMEMBRANE PROTEIN"/>
    <property type="match status" value="1"/>
</dbReference>
<accession>A0A7R8YS68</accession>
<proteinExistence type="predicted"/>
<gene>
    <name evidence="12" type="ORF">HERILL_LOCUS6420</name>
</gene>
<keyword evidence="3" id="KW-0732">Signal</keyword>
<keyword evidence="10" id="KW-1133">Transmembrane helix</keyword>
<dbReference type="InterPro" id="IPR013783">
    <property type="entry name" value="Ig-like_fold"/>
</dbReference>
<dbReference type="InterPro" id="IPR003599">
    <property type="entry name" value="Ig_sub"/>
</dbReference>
<dbReference type="SUPFAM" id="SSF53850">
    <property type="entry name" value="Periplasmic binding protein-like II"/>
    <property type="match status" value="1"/>
</dbReference>
<evidence type="ECO:0000256" key="3">
    <source>
        <dbReference type="ARBA" id="ARBA00022729"/>
    </source>
</evidence>
<evidence type="ECO:0000256" key="9">
    <source>
        <dbReference type="SAM" id="MobiDB-lite"/>
    </source>
</evidence>
<feature type="region of interest" description="Disordered" evidence="9">
    <location>
        <begin position="921"/>
        <end position="958"/>
    </location>
</feature>
<keyword evidence="2" id="KW-1003">Cell membrane</keyword>
<feature type="domain" description="Ig-like" evidence="11">
    <location>
        <begin position="120"/>
        <end position="211"/>
    </location>
</feature>